<evidence type="ECO:0000313" key="2">
    <source>
        <dbReference type="Proteomes" id="UP000242847"/>
    </source>
</evidence>
<accession>A0A1S8DER5</accession>
<evidence type="ECO:0000313" key="1">
    <source>
        <dbReference type="EMBL" id="ONM43471.1"/>
    </source>
</evidence>
<evidence type="ECO:0008006" key="3">
    <source>
        <dbReference type="Google" id="ProtNLM"/>
    </source>
</evidence>
<dbReference type="EMBL" id="MUBC01000027">
    <property type="protein sequence ID" value="ONM43471.1"/>
    <property type="molecule type" value="Genomic_DNA"/>
</dbReference>
<protein>
    <recommendedName>
        <fullName evidence="3">MarR family transcriptional regulator</fullName>
    </recommendedName>
</protein>
<dbReference type="AlphaFoldDB" id="A0A1S8DER5"/>
<dbReference type="InterPro" id="IPR036390">
    <property type="entry name" value="WH_DNA-bd_sf"/>
</dbReference>
<gene>
    <name evidence="1" type="ORF">BXT89_12685</name>
</gene>
<dbReference type="Proteomes" id="UP000242847">
    <property type="component" value="Unassembled WGS sequence"/>
</dbReference>
<dbReference type="STRING" id="254161.SAMN05216256_103164"/>
<name>A0A1S8DER5_9GAMM</name>
<dbReference type="RefSeq" id="WP_090474990.1">
    <property type="nucleotide sequence ID" value="NZ_FOUD01000003.1"/>
</dbReference>
<dbReference type="Gene3D" id="1.10.10.10">
    <property type="entry name" value="Winged helix-like DNA-binding domain superfamily/Winged helix DNA-binding domain"/>
    <property type="match status" value="1"/>
</dbReference>
<sequence>MSRKYSNIQRALASRAILDMDAFWAQTFAASGTSDLNYCDLFTHLWLIRDQPPQPKTELYPLMPNISRRTAVKYVQHAIEHGMLNEAPCATDRRIRLVSLTPQAMTLIERFLDYTCLSFNAVGKEP</sequence>
<dbReference type="SUPFAM" id="SSF46785">
    <property type="entry name" value="Winged helix' DNA-binding domain"/>
    <property type="match status" value="1"/>
</dbReference>
<proteinExistence type="predicted"/>
<comment type="caution">
    <text evidence="1">The sequence shown here is derived from an EMBL/GenBank/DDBJ whole genome shotgun (WGS) entry which is preliminary data.</text>
</comment>
<dbReference type="InterPro" id="IPR036388">
    <property type="entry name" value="WH-like_DNA-bd_sf"/>
</dbReference>
<dbReference type="OrthoDB" id="8547665at2"/>
<keyword evidence="2" id="KW-1185">Reference proteome</keyword>
<reference evidence="1 2" key="1">
    <citation type="submission" date="2017-01" db="EMBL/GenBank/DDBJ databases">
        <title>Draft genome sequence of Pseudomonas pachastrellae type strain CCUG 46540T from a deep sea.</title>
        <authorList>
            <person name="Gomila M."/>
            <person name="Mulet M."/>
            <person name="Lalucat J."/>
            <person name="Garcia-Valdes E."/>
        </authorList>
    </citation>
    <scope>NUCLEOTIDE SEQUENCE [LARGE SCALE GENOMIC DNA]</scope>
    <source>
        <strain evidence="1 2">CCUG 46540</strain>
    </source>
</reference>
<organism evidence="1 2">
    <name type="scientific">Halopseudomonas pachastrellae</name>
    <dbReference type="NCBI Taxonomy" id="254161"/>
    <lineage>
        <taxon>Bacteria</taxon>
        <taxon>Pseudomonadati</taxon>
        <taxon>Pseudomonadota</taxon>
        <taxon>Gammaproteobacteria</taxon>
        <taxon>Pseudomonadales</taxon>
        <taxon>Pseudomonadaceae</taxon>
        <taxon>Halopseudomonas</taxon>
    </lineage>
</organism>